<proteinExistence type="predicted"/>
<dbReference type="InterPro" id="IPR050598">
    <property type="entry name" value="AminoAcid_Transporter"/>
</dbReference>
<comment type="subcellular location">
    <subcellularLocation>
        <location evidence="1">Membrane</location>
        <topology evidence="1">Multi-pass membrane protein</topology>
    </subcellularLocation>
</comment>
<dbReference type="PANTHER" id="PTHR11785:SF382">
    <property type="entry name" value="LOW-AFFINITY METHIONINE PERMEASE"/>
    <property type="match status" value="1"/>
</dbReference>
<keyword evidence="2 5" id="KW-0812">Transmembrane</keyword>
<feature type="transmembrane region" description="Helical" evidence="5">
    <location>
        <begin position="360"/>
        <end position="381"/>
    </location>
</feature>
<dbReference type="InterPro" id="IPR002293">
    <property type="entry name" value="AA/rel_permease1"/>
</dbReference>
<dbReference type="EMBL" id="JAULSN010000008">
    <property type="protein sequence ID" value="KAK3365613.1"/>
    <property type="molecule type" value="Genomic_DNA"/>
</dbReference>
<reference evidence="6" key="1">
    <citation type="journal article" date="2023" name="Mol. Phylogenet. Evol.">
        <title>Genome-scale phylogeny and comparative genomics of the fungal order Sordariales.</title>
        <authorList>
            <person name="Hensen N."/>
            <person name="Bonometti L."/>
            <person name="Westerberg I."/>
            <person name="Brannstrom I.O."/>
            <person name="Guillou S."/>
            <person name="Cros-Aarteil S."/>
            <person name="Calhoun S."/>
            <person name="Haridas S."/>
            <person name="Kuo A."/>
            <person name="Mondo S."/>
            <person name="Pangilinan J."/>
            <person name="Riley R."/>
            <person name="LaButti K."/>
            <person name="Andreopoulos B."/>
            <person name="Lipzen A."/>
            <person name="Chen C."/>
            <person name="Yan M."/>
            <person name="Daum C."/>
            <person name="Ng V."/>
            <person name="Clum A."/>
            <person name="Steindorff A."/>
            <person name="Ohm R.A."/>
            <person name="Martin F."/>
            <person name="Silar P."/>
            <person name="Natvig D.O."/>
            <person name="Lalanne C."/>
            <person name="Gautier V."/>
            <person name="Ament-Velasquez S.L."/>
            <person name="Kruys A."/>
            <person name="Hutchinson M.I."/>
            <person name="Powell A.J."/>
            <person name="Barry K."/>
            <person name="Miller A.N."/>
            <person name="Grigoriev I.V."/>
            <person name="Debuchy R."/>
            <person name="Gladieux P."/>
            <person name="Hiltunen Thoren M."/>
            <person name="Johannesson H."/>
        </authorList>
    </citation>
    <scope>NUCLEOTIDE SEQUENCE</scope>
    <source>
        <strain evidence="6">CBS 958.72</strain>
    </source>
</reference>
<evidence type="ECO:0000256" key="1">
    <source>
        <dbReference type="ARBA" id="ARBA00004141"/>
    </source>
</evidence>
<name>A0AAE0JWE4_9PEZI</name>
<evidence type="ECO:0000313" key="7">
    <source>
        <dbReference type="Proteomes" id="UP001287356"/>
    </source>
</evidence>
<evidence type="ECO:0000256" key="3">
    <source>
        <dbReference type="ARBA" id="ARBA00022989"/>
    </source>
</evidence>
<keyword evidence="7" id="KW-1185">Reference proteome</keyword>
<feature type="transmembrane region" description="Helical" evidence="5">
    <location>
        <begin position="188"/>
        <end position="207"/>
    </location>
</feature>
<reference evidence="6" key="2">
    <citation type="submission" date="2023-06" db="EMBL/GenBank/DDBJ databases">
        <authorList>
            <consortium name="Lawrence Berkeley National Laboratory"/>
            <person name="Haridas S."/>
            <person name="Hensen N."/>
            <person name="Bonometti L."/>
            <person name="Westerberg I."/>
            <person name="Brannstrom I.O."/>
            <person name="Guillou S."/>
            <person name="Cros-Aarteil S."/>
            <person name="Calhoun S."/>
            <person name="Kuo A."/>
            <person name="Mondo S."/>
            <person name="Pangilinan J."/>
            <person name="Riley R."/>
            <person name="Labutti K."/>
            <person name="Andreopoulos B."/>
            <person name="Lipzen A."/>
            <person name="Chen C."/>
            <person name="Yanf M."/>
            <person name="Daum C."/>
            <person name="Ng V."/>
            <person name="Clum A."/>
            <person name="Steindorff A."/>
            <person name="Ohm R."/>
            <person name="Martin F."/>
            <person name="Silar P."/>
            <person name="Natvig D."/>
            <person name="Lalanne C."/>
            <person name="Gautier V."/>
            <person name="Ament-Velasquez S.L."/>
            <person name="Kruys A."/>
            <person name="Hutchinson M.I."/>
            <person name="Powell A.J."/>
            <person name="Barry K."/>
            <person name="Miller A.N."/>
            <person name="Grigoriev I.V."/>
            <person name="Debuchy R."/>
            <person name="Gladieux P."/>
            <person name="Thoren M.H."/>
            <person name="Johannesson H."/>
        </authorList>
    </citation>
    <scope>NUCLEOTIDE SEQUENCE</scope>
    <source>
        <strain evidence="6">CBS 958.72</strain>
    </source>
</reference>
<evidence type="ECO:0000256" key="4">
    <source>
        <dbReference type="ARBA" id="ARBA00023136"/>
    </source>
</evidence>
<feature type="transmembrane region" description="Helical" evidence="5">
    <location>
        <begin position="387"/>
        <end position="406"/>
    </location>
</feature>
<feature type="transmembrane region" description="Helical" evidence="5">
    <location>
        <begin position="138"/>
        <end position="158"/>
    </location>
</feature>
<feature type="transmembrane region" description="Helical" evidence="5">
    <location>
        <begin position="228"/>
        <end position="249"/>
    </location>
</feature>
<feature type="transmembrane region" description="Helical" evidence="5">
    <location>
        <begin position="279"/>
        <end position="302"/>
    </location>
</feature>
<comment type="caution">
    <text evidence="6">The sequence shown here is derived from an EMBL/GenBank/DDBJ whole genome shotgun (WGS) entry which is preliminary data.</text>
</comment>
<dbReference type="AlphaFoldDB" id="A0AAE0JWE4"/>
<evidence type="ECO:0000256" key="2">
    <source>
        <dbReference type="ARBA" id="ARBA00022692"/>
    </source>
</evidence>
<dbReference type="PANTHER" id="PTHR11785">
    <property type="entry name" value="AMINO ACID TRANSPORTER"/>
    <property type="match status" value="1"/>
</dbReference>
<dbReference type="PIRSF" id="PIRSF006060">
    <property type="entry name" value="AA_transporter"/>
    <property type="match status" value="1"/>
</dbReference>
<dbReference type="Gene3D" id="1.20.1740.10">
    <property type="entry name" value="Amino acid/polyamine transporter I"/>
    <property type="match status" value="1"/>
</dbReference>
<keyword evidence="4 5" id="KW-0472">Membrane</keyword>
<evidence type="ECO:0000256" key="5">
    <source>
        <dbReference type="SAM" id="Phobius"/>
    </source>
</evidence>
<feature type="transmembrane region" description="Helical" evidence="5">
    <location>
        <begin position="106"/>
        <end position="126"/>
    </location>
</feature>
<protein>
    <submittedName>
        <fullName evidence="6">Amino acid/polyamine transporter I</fullName>
    </submittedName>
</protein>
<gene>
    <name evidence="6" type="ORF">B0T24DRAFT_636227</name>
</gene>
<organism evidence="6 7">
    <name type="scientific">Lasiosphaeria ovina</name>
    <dbReference type="NCBI Taxonomy" id="92902"/>
    <lineage>
        <taxon>Eukaryota</taxon>
        <taxon>Fungi</taxon>
        <taxon>Dikarya</taxon>
        <taxon>Ascomycota</taxon>
        <taxon>Pezizomycotina</taxon>
        <taxon>Sordariomycetes</taxon>
        <taxon>Sordariomycetidae</taxon>
        <taxon>Sordariales</taxon>
        <taxon>Lasiosphaeriaceae</taxon>
        <taxon>Lasiosphaeria</taxon>
    </lineage>
</organism>
<sequence>MVGTGIFTTPAQIIASTNSVGATLLLWALGGIVTLAGLYVFIELGTALPRSGGPLVYLPRIFRRPRYLATCIFAVQFVLFATSASSAVSFAANILQAGPVDRSGSYASNGLAIAIVTAVCLIHAFLPRHGVELSNVLGVVKLGFLLAISVAGFVALGGRSNTPPPGNFDIFDGPGTVEMADALQGTPGSAAGFAVAVLHVLYSFSGWQSANYVLGEVRRPKRTLFKAVPIAVGLVVVLYMLTNVAYFAALSKNDIALTGIDQRSVAAAFFEAVVGDGSFVQIGVPILLATSALGNVFAQVFAMARVKQEIAKEGLLPWSIFWAREEPFPATFWSVSRHWVDRLAFLFRNWTTRPSPARAILLHWIITVVIILASTAADGALYVSVTFFYAESWVSLFLAAGLLSTFRHRNIEWLLDPVTEKSVFYKAPTLVVVFWALSLVFAVSAYFVPFRQFPTSAIPWYVVPTVGTGLLLVGAAYWLLWAAARNRFGFYLRDRTLNHDGVVVTEHIRIEKRAERVEMIHSVGRIRRGHEIWTSL</sequence>
<accession>A0AAE0JWE4</accession>
<feature type="transmembrane region" description="Helical" evidence="5">
    <location>
        <begin position="460"/>
        <end position="483"/>
    </location>
</feature>
<evidence type="ECO:0000313" key="6">
    <source>
        <dbReference type="EMBL" id="KAK3365613.1"/>
    </source>
</evidence>
<dbReference type="GO" id="GO:0016020">
    <property type="term" value="C:membrane"/>
    <property type="evidence" value="ECO:0007669"/>
    <property type="project" value="UniProtKB-SubCell"/>
</dbReference>
<dbReference type="GO" id="GO:0015179">
    <property type="term" value="F:L-amino acid transmembrane transporter activity"/>
    <property type="evidence" value="ECO:0007669"/>
    <property type="project" value="TreeGrafter"/>
</dbReference>
<dbReference type="Proteomes" id="UP001287356">
    <property type="component" value="Unassembled WGS sequence"/>
</dbReference>
<dbReference type="Pfam" id="PF13520">
    <property type="entry name" value="AA_permease_2"/>
    <property type="match status" value="1"/>
</dbReference>
<feature type="transmembrane region" description="Helical" evidence="5">
    <location>
        <begin position="427"/>
        <end position="448"/>
    </location>
</feature>
<keyword evidence="3 5" id="KW-1133">Transmembrane helix</keyword>
<feature type="transmembrane region" description="Helical" evidence="5">
    <location>
        <begin position="24"/>
        <end position="46"/>
    </location>
</feature>
<feature type="transmembrane region" description="Helical" evidence="5">
    <location>
        <begin position="67"/>
        <end position="94"/>
    </location>
</feature>